<feature type="transmembrane region" description="Helical" evidence="2">
    <location>
        <begin position="32"/>
        <end position="51"/>
    </location>
</feature>
<keyword evidence="2" id="KW-0472">Membrane</keyword>
<dbReference type="InterPro" id="IPR042106">
    <property type="entry name" value="Nuo/plastoQ_OxRdtase_6_NuoJ"/>
</dbReference>
<dbReference type="EMBL" id="LGCM01000029">
    <property type="protein sequence ID" value="KPL83578.1"/>
    <property type="molecule type" value="Genomic_DNA"/>
</dbReference>
<keyword evidence="2" id="KW-0874">Quinone</keyword>
<protein>
    <recommendedName>
        <fullName evidence="2">NADH-quinone oxidoreductase subunit J</fullName>
        <ecNumber evidence="2">7.1.1.-</ecNumber>
    </recommendedName>
</protein>
<dbReference type="Pfam" id="PF00499">
    <property type="entry name" value="Oxidored_q3"/>
    <property type="match status" value="1"/>
</dbReference>
<name>A0A0N8GQF8_9CHLR</name>
<dbReference type="GO" id="GO:0048038">
    <property type="term" value="F:quinone binding"/>
    <property type="evidence" value="ECO:0007669"/>
    <property type="project" value="UniProtKB-UniRule"/>
</dbReference>
<dbReference type="RefSeq" id="WP_062418973.1">
    <property type="nucleotide sequence ID" value="NZ_DF967974.1"/>
</dbReference>
<dbReference type="GO" id="GO:0008137">
    <property type="term" value="F:NADH dehydrogenase (ubiquinone) activity"/>
    <property type="evidence" value="ECO:0007669"/>
    <property type="project" value="UniProtKB-UniRule"/>
</dbReference>
<evidence type="ECO:0000313" key="3">
    <source>
        <dbReference type="EMBL" id="KPL83578.1"/>
    </source>
</evidence>
<dbReference type="AlphaFoldDB" id="A0A0N8GQF8"/>
<keyword evidence="2" id="KW-1133">Transmembrane helix</keyword>
<gene>
    <name evidence="3" type="ORF">ADN01_07665</name>
</gene>
<dbReference type="STRING" id="229921.ADN01_07665"/>
<dbReference type="Proteomes" id="UP000050501">
    <property type="component" value="Unassembled WGS sequence"/>
</dbReference>
<evidence type="ECO:0000313" key="4">
    <source>
        <dbReference type="Proteomes" id="UP000050501"/>
    </source>
</evidence>
<dbReference type="PANTHER" id="PTHR33269">
    <property type="entry name" value="NADH-UBIQUINONE OXIDOREDUCTASE CHAIN 6"/>
    <property type="match status" value="1"/>
</dbReference>
<accession>A0A0N8GQF8</accession>
<comment type="similarity">
    <text evidence="1 2">Belongs to the complex I subunit 6 family.</text>
</comment>
<dbReference type="EC" id="7.1.1.-" evidence="2"/>
<evidence type="ECO:0000256" key="1">
    <source>
        <dbReference type="ARBA" id="ARBA00005698"/>
    </source>
</evidence>
<dbReference type="InterPro" id="IPR001457">
    <property type="entry name" value="NADH_UbQ/plastoQ_OxRdtase_su6"/>
</dbReference>
<dbReference type="Gene3D" id="1.20.120.1200">
    <property type="entry name" value="NADH-ubiquinone/plastoquinone oxidoreductase chain 6, subunit NuoJ"/>
    <property type="match status" value="1"/>
</dbReference>
<feature type="transmembrane region" description="Helical" evidence="2">
    <location>
        <begin position="57"/>
        <end position="77"/>
    </location>
</feature>
<feature type="transmembrane region" description="Helical" evidence="2">
    <location>
        <begin position="6"/>
        <end position="25"/>
    </location>
</feature>
<proteinExistence type="inferred from homology"/>
<comment type="subcellular location">
    <subcellularLocation>
        <location evidence="2">Cell membrane</location>
        <topology evidence="2">Multi-pass membrane protein</topology>
    </subcellularLocation>
</comment>
<dbReference type="OrthoDB" id="161876at2"/>
<comment type="function">
    <text evidence="2">NDH-1 shuttles electrons from NADH, via FMN and iron-sulfur (Fe-S) centers, to quinones in the respiratory chain. Couples the redox reaction to proton translocation (for every two electrons transferred, four hydrogen ions are translocated across the cytoplasmic membrane), and thus conserves the redox energy in a proton gradient.</text>
</comment>
<comment type="catalytic activity">
    <reaction evidence="2">
        <text>a quinone + NADH + 5 H(+)(in) = a quinol + NAD(+) + 4 H(+)(out)</text>
        <dbReference type="Rhea" id="RHEA:57888"/>
        <dbReference type="ChEBI" id="CHEBI:15378"/>
        <dbReference type="ChEBI" id="CHEBI:24646"/>
        <dbReference type="ChEBI" id="CHEBI:57540"/>
        <dbReference type="ChEBI" id="CHEBI:57945"/>
        <dbReference type="ChEBI" id="CHEBI:132124"/>
    </reaction>
</comment>
<organism evidence="3 4">
    <name type="scientific">Levilinea saccharolytica</name>
    <dbReference type="NCBI Taxonomy" id="229921"/>
    <lineage>
        <taxon>Bacteria</taxon>
        <taxon>Bacillati</taxon>
        <taxon>Chloroflexota</taxon>
        <taxon>Anaerolineae</taxon>
        <taxon>Anaerolineales</taxon>
        <taxon>Anaerolineaceae</taxon>
        <taxon>Levilinea</taxon>
    </lineage>
</organism>
<feature type="transmembrane region" description="Helical" evidence="2">
    <location>
        <begin position="93"/>
        <end position="114"/>
    </location>
</feature>
<keyword evidence="2" id="KW-0520">NAD</keyword>
<reference evidence="3 4" key="1">
    <citation type="submission" date="2015-07" db="EMBL/GenBank/DDBJ databases">
        <title>Genome sequence of Levilinea saccharolytica DSM 16555.</title>
        <authorList>
            <person name="Hemp J."/>
            <person name="Ward L.M."/>
            <person name="Pace L.A."/>
            <person name="Fischer W.W."/>
        </authorList>
    </citation>
    <scope>NUCLEOTIDE SEQUENCE [LARGE SCALE GENOMIC DNA]</scope>
    <source>
        <strain evidence="3 4">KIBI-1</strain>
    </source>
</reference>
<keyword evidence="2" id="KW-1003">Cell membrane</keyword>
<feature type="transmembrane region" description="Helical" evidence="2">
    <location>
        <begin position="144"/>
        <end position="166"/>
    </location>
</feature>
<dbReference type="GO" id="GO:0005886">
    <property type="term" value="C:plasma membrane"/>
    <property type="evidence" value="ECO:0007669"/>
    <property type="project" value="UniProtKB-SubCell"/>
</dbReference>
<sequence>MITGLQAFFLVNALITLFAAVKVVSSRKLVHAALWLVLALMGVAATFAMLGSRFFSVIQVFVYIGAIATLIIVAVMLTRNSMEDVGPQVNRGWWLPLVVVVLLFVGLVVVLSGWGDFGLSTRTVGAEGENVMELGKALVDPNGFVLPFEIASALLLGAMVAAIYLATDRKEGKR</sequence>
<evidence type="ECO:0000256" key="2">
    <source>
        <dbReference type="RuleBase" id="RU004429"/>
    </source>
</evidence>
<keyword evidence="2" id="KW-0812">Transmembrane</keyword>
<dbReference type="PANTHER" id="PTHR33269:SF17">
    <property type="entry name" value="NADH-UBIQUINONE OXIDOREDUCTASE CHAIN 6"/>
    <property type="match status" value="1"/>
</dbReference>
<keyword evidence="4" id="KW-1185">Reference proteome</keyword>
<comment type="caution">
    <text evidence="3">The sequence shown here is derived from an EMBL/GenBank/DDBJ whole genome shotgun (WGS) entry which is preliminary data.</text>
</comment>